<gene>
    <name evidence="2" type="ORF">SAMN06265376_101694</name>
</gene>
<evidence type="ECO:0008006" key="4">
    <source>
        <dbReference type="Google" id="ProtNLM"/>
    </source>
</evidence>
<evidence type="ECO:0000313" key="3">
    <source>
        <dbReference type="Proteomes" id="UP000198379"/>
    </source>
</evidence>
<keyword evidence="3" id="KW-1185">Reference proteome</keyword>
<dbReference type="RefSeq" id="WP_143337039.1">
    <property type="nucleotide sequence ID" value="NZ_BMEP01000002.1"/>
</dbReference>
<dbReference type="EMBL" id="FZNY01000001">
    <property type="protein sequence ID" value="SNR41578.1"/>
    <property type="molecule type" value="Genomic_DNA"/>
</dbReference>
<evidence type="ECO:0000256" key="1">
    <source>
        <dbReference type="SAM" id="SignalP"/>
    </source>
</evidence>
<name>A0A238W510_9FLAO</name>
<organism evidence="2 3">
    <name type="scientific">Dokdonia pacifica</name>
    <dbReference type="NCBI Taxonomy" id="1627892"/>
    <lineage>
        <taxon>Bacteria</taxon>
        <taxon>Pseudomonadati</taxon>
        <taxon>Bacteroidota</taxon>
        <taxon>Flavobacteriia</taxon>
        <taxon>Flavobacteriales</taxon>
        <taxon>Flavobacteriaceae</taxon>
        <taxon>Dokdonia</taxon>
    </lineage>
</organism>
<keyword evidence="1" id="KW-0732">Signal</keyword>
<dbReference type="Proteomes" id="UP000198379">
    <property type="component" value="Unassembled WGS sequence"/>
</dbReference>
<feature type="chain" id="PRO_5012511785" description="CarboxypepD_reg-like domain-containing protein" evidence="1">
    <location>
        <begin position="19"/>
        <end position="319"/>
    </location>
</feature>
<protein>
    <recommendedName>
        <fullName evidence="4">CarboxypepD_reg-like domain-containing protein</fullName>
    </recommendedName>
</protein>
<evidence type="ECO:0000313" key="2">
    <source>
        <dbReference type="EMBL" id="SNR41578.1"/>
    </source>
</evidence>
<feature type="signal peptide" evidence="1">
    <location>
        <begin position="1"/>
        <end position="18"/>
    </location>
</feature>
<proteinExistence type="predicted"/>
<sequence>MKLQTALLLLLMPLATYAQKFQVLDAETKTPVSFATISFGDGKGTFAGEDGVFDFPKAKYADIDSLHISAIGFKEEGFSTNDIPAIIALQPEASQLSEVIVTAPKRGKYKTKKKKSVTHEDIHTSWLPTVESEVAVLFKRYQGKSTRIAKLLLPINAETQYKSKGKGKFATIFRIQFYENDNGLPGRAISHEKIVFAINQDAEKVFELNIQSKQIFIPEEGIFASLQVLGYADDKGKLIQSKKYREVPTKRGVKKISTAFRPLLPFTNEFPDQKTYVRRIFLNNKKWQVFDKTYNENSNLIKSGSRNYGMGATFHVFEE</sequence>
<dbReference type="AlphaFoldDB" id="A0A238W510"/>
<reference evidence="2 3" key="1">
    <citation type="submission" date="2017-06" db="EMBL/GenBank/DDBJ databases">
        <authorList>
            <person name="Kim H.J."/>
            <person name="Triplett B.A."/>
        </authorList>
    </citation>
    <scope>NUCLEOTIDE SEQUENCE [LARGE SCALE GENOMIC DNA]</scope>
    <source>
        <strain evidence="2 3">DSM 25597</strain>
    </source>
</reference>
<accession>A0A238W510</accession>
<dbReference type="OrthoDB" id="1157021at2"/>